<evidence type="ECO:0000256" key="1">
    <source>
        <dbReference type="SAM" id="MobiDB-lite"/>
    </source>
</evidence>
<dbReference type="PANTHER" id="PTHR21254:SF1">
    <property type="entry name" value="C2 DOMAIN-CONTAINING PROTEIN 3"/>
    <property type="match status" value="1"/>
</dbReference>
<feature type="domain" description="C2" evidence="2">
    <location>
        <begin position="622"/>
        <end position="744"/>
    </location>
</feature>
<dbReference type="GO" id="GO:0060271">
    <property type="term" value="P:cilium assembly"/>
    <property type="evidence" value="ECO:0007669"/>
    <property type="project" value="TreeGrafter"/>
</dbReference>
<dbReference type="SUPFAM" id="SSF49562">
    <property type="entry name" value="C2 domain (Calcium/lipid-binding domain, CaLB)"/>
    <property type="match status" value="2"/>
</dbReference>
<evidence type="ECO:0000259" key="2">
    <source>
        <dbReference type="PROSITE" id="PS50004"/>
    </source>
</evidence>
<dbReference type="EMBL" id="JACMRX010000006">
    <property type="protein sequence ID" value="KAF7988163.1"/>
    <property type="molecule type" value="Genomic_DNA"/>
</dbReference>
<dbReference type="Proteomes" id="UP000639338">
    <property type="component" value="Unassembled WGS sequence"/>
</dbReference>
<dbReference type="InterPro" id="IPR035892">
    <property type="entry name" value="C2_domain_sf"/>
</dbReference>
<dbReference type="InterPro" id="IPR057537">
    <property type="entry name" value="C2_C2CD3_N"/>
</dbReference>
<gene>
    <name evidence="3" type="ORF">HCN44_007657</name>
</gene>
<dbReference type="PANTHER" id="PTHR21254">
    <property type="entry name" value="C2 DOMAIN-CONTAINING PROTEIN 3"/>
    <property type="match status" value="1"/>
</dbReference>
<feature type="compositionally biased region" description="Polar residues" evidence="1">
    <location>
        <begin position="1618"/>
        <end position="1634"/>
    </location>
</feature>
<evidence type="ECO:0000313" key="4">
    <source>
        <dbReference type="Proteomes" id="UP000639338"/>
    </source>
</evidence>
<sequence>MSEKLCLMRSLPPLVEGRVHGYVDLMIDEIILNKNITQNNVIVMANWWGETDSAKFKPLDINNYHHYPKQTNILTTYSIKTNIDLFKEYLNNSEAIELVVLTEEHQQVLGTAQITGLLDIFLNKTFSQYLPIFDENTEKIGDVHVELTLDILHKDKKTKEHKLKAEIKDLAVSSEPDISRQLNFYNSKLKSSRNDYNTAVSLSLNNLQNNDDNIYRSILKEKRYNVNSSRSKFDADITDKLVAQVVARAKKLRGVLKQETNSYYDDDDDDVNHLDIMKINSSFETSIPAENEAVLYKYFTGEKMTKTNEQKALKTLRSYSPTQSLIELAAETVGNNKTNKNYTNEKQHRQTTDNYNQENNNDQRLNKKILNPIDYVDSLRIAVESFTLTSAGYRRVKSSCLSRGDQVPVSVTYFVQYNGSFGKKKTNKTSTSDKKLVKMTSKKQIDQTIYFNHEAVYDLQKNYLHMDMPLKFSIYNRHLNQRTPTELGIGSIYIGDASNSSSLSSTQRLAIIKKGIKVGELKVTVELGCDKIHFGKNFVEAVTSAKENIPVFDNSSSNSSSNNTPVLDKSNYKFKTLTGNNNTNNKSQHNTCSTTPTTTTSSVPSTATATTTTTDKNTKSSKKDKPIIKVGIKKNLEEKILLHGLIYIGEGVDIPSTSTYLVCRAFWREDRSSSQVCNDTTNPFYNFHQLVPLIYGQELLERTKDNCIITEVYSKNPTGEDHFIGIIKLSLHQLYLAFKDPLVLSHLLVSKYPVISVDGWVPINHPVTGKSCGKVSAIVALGTAEQIAFLEMIRGLRDSSVSGGGRRISDRQESNSKINKHCQTELSPAIDKNKNQMTKQNDDNNTGDKNSVLLNAIVNKLAQALTVPKTMSTNQQVQTSFNYSADKNIDDHCQQLNCVEENNDNHIDNFNIELHRSVGVGAEFIEPSNQPNSNDVSTIMSQVNGPIDEIKNNELSVIDENDGNQGINDFEIVENGLFRAVVEIDCALHLPQVELMGKSVDPCTYVAFKDIKSCSDDMKIIETQNLFTNICLFDCNPKYNWQSHVKLSNDLLISDEKKLVLKVCRLVDDKIDIDKDIVIGFATIDLSVLTSGFLMVSGWFHIIDFNGKCNGQIKISVRPLDNISTLKKNEINSIPACQSNLSSVNYNFTDKNYEKSTKENSEPVLNIGLGLGEASMSFLSLSLNQKLSELDEIKKRLQSRLEDVTSNAFEDNDDDDIFNIDENEFEILDQDCDHPEIDDAVLNNPSWLRQNTQQDSAVLTNQNTPSDNSPIFHNDVNPTDTGYSSTTSTTTTTTNIQSTTRSNLITNGNYNYYKQDQLPKENHSNGIVNSSKLNENTNGNNNHDENIKMTNQFEINNPIRGTKMHISHLLEQLSTQLTSSQSLPMTNPPMKRNIMDLLSSLRQQNNNYPNDMIKCNREANVRTIPTQTDDNNKQDTEIINNIVDDEIPAKTQKRDQIIVQDDASSALLINPNNHVYYSQCDAGDLTLDTLPNDNSPVDNYGNTVDAKYSETNSHEILEPNPSLSVQSGSLRVTPTGLSNTNIFVNNNNVTVIDNNNDGMIGNSESIESTNTITFDNTILQTDSEIDDNSSLNSSLTTSVSNVSRQAPDGGNPVEDPSKINTIPNYLSDNDSSTS</sequence>
<feature type="compositionally biased region" description="Low complexity" evidence="1">
    <location>
        <begin position="1589"/>
        <end position="1603"/>
    </location>
</feature>
<evidence type="ECO:0000313" key="3">
    <source>
        <dbReference type="EMBL" id="KAF7988163.1"/>
    </source>
</evidence>
<organism evidence="3 4">
    <name type="scientific">Aphidius gifuensis</name>
    <name type="common">Parasitoid wasp</name>
    <dbReference type="NCBI Taxonomy" id="684658"/>
    <lineage>
        <taxon>Eukaryota</taxon>
        <taxon>Metazoa</taxon>
        <taxon>Ecdysozoa</taxon>
        <taxon>Arthropoda</taxon>
        <taxon>Hexapoda</taxon>
        <taxon>Insecta</taxon>
        <taxon>Pterygota</taxon>
        <taxon>Neoptera</taxon>
        <taxon>Endopterygota</taxon>
        <taxon>Hymenoptera</taxon>
        <taxon>Apocrita</taxon>
        <taxon>Ichneumonoidea</taxon>
        <taxon>Braconidae</taxon>
        <taxon>Aphidiinae</taxon>
        <taxon>Aphidius</taxon>
    </lineage>
</organism>
<accession>A0A834XKX9</accession>
<feature type="region of interest" description="Disordered" evidence="1">
    <location>
        <begin position="1584"/>
        <end position="1634"/>
    </location>
</feature>
<dbReference type="GO" id="GO:0061511">
    <property type="term" value="P:centriole elongation"/>
    <property type="evidence" value="ECO:0007669"/>
    <property type="project" value="TreeGrafter"/>
</dbReference>
<reference evidence="3 4" key="1">
    <citation type="submission" date="2020-08" db="EMBL/GenBank/DDBJ databases">
        <title>Aphidius gifuensis genome sequencing and assembly.</title>
        <authorList>
            <person name="Du Z."/>
        </authorList>
    </citation>
    <scope>NUCLEOTIDE SEQUENCE [LARGE SCALE GENOMIC DNA]</scope>
    <source>
        <strain evidence="3">YNYX2018</strain>
        <tissue evidence="3">Adults</tissue>
    </source>
</reference>
<keyword evidence="4" id="KW-1185">Reference proteome</keyword>
<dbReference type="InterPro" id="IPR000008">
    <property type="entry name" value="C2_dom"/>
</dbReference>
<dbReference type="GO" id="GO:0071539">
    <property type="term" value="P:protein localization to centrosome"/>
    <property type="evidence" value="ECO:0007669"/>
    <property type="project" value="TreeGrafter"/>
</dbReference>
<dbReference type="GO" id="GO:0034451">
    <property type="term" value="C:centriolar satellite"/>
    <property type="evidence" value="ECO:0007669"/>
    <property type="project" value="TreeGrafter"/>
</dbReference>
<proteinExistence type="predicted"/>
<name>A0A834XKX9_APHGI</name>
<feature type="region of interest" description="Disordered" evidence="1">
    <location>
        <begin position="799"/>
        <end position="821"/>
    </location>
</feature>
<feature type="region of interest" description="Disordered" evidence="1">
    <location>
        <begin position="336"/>
        <end position="362"/>
    </location>
</feature>
<dbReference type="Pfam" id="PF25339">
    <property type="entry name" value="C2_C2CD3_N"/>
    <property type="match status" value="1"/>
</dbReference>
<feature type="region of interest" description="Disordered" evidence="1">
    <location>
        <begin position="578"/>
        <end position="623"/>
    </location>
</feature>
<dbReference type="Pfam" id="PF00168">
    <property type="entry name" value="C2"/>
    <property type="match status" value="2"/>
</dbReference>
<dbReference type="OrthoDB" id="79771at2759"/>
<protein>
    <recommendedName>
        <fullName evidence="2">C2 domain-containing protein</fullName>
    </recommendedName>
</protein>
<dbReference type="PROSITE" id="PS50004">
    <property type="entry name" value="C2"/>
    <property type="match status" value="1"/>
</dbReference>
<dbReference type="GO" id="GO:0005814">
    <property type="term" value="C:centriole"/>
    <property type="evidence" value="ECO:0007669"/>
    <property type="project" value="TreeGrafter"/>
</dbReference>
<feature type="compositionally biased region" description="Low complexity" evidence="1">
    <location>
        <begin position="578"/>
        <end position="615"/>
    </location>
</feature>
<comment type="caution">
    <text evidence="3">The sequence shown here is derived from an EMBL/GenBank/DDBJ whole genome shotgun (WGS) entry which is preliminary data.</text>
</comment>
<feature type="compositionally biased region" description="Polar residues" evidence="1">
    <location>
        <begin position="352"/>
        <end position="362"/>
    </location>
</feature>